<keyword evidence="1" id="KW-0812">Transmembrane</keyword>
<sequence>MLIYVIVMNIPYSALKLSTLVFDKGYEIAEISGNISTTLTVINGFYWVIKYSGVIIAFIIFVVVERRFSRITKGDMEIRQRKDDIQIQRDIDEIINKFD</sequence>
<accession>A0AAW8U3A2</accession>
<proteinExistence type="predicted"/>
<evidence type="ECO:0000313" key="3">
    <source>
        <dbReference type="Proteomes" id="UP001268577"/>
    </source>
</evidence>
<dbReference type="EMBL" id="JARQBZ010000006">
    <property type="protein sequence ID" value="MDT2833251.1"/>
    <property type="molecule type" value="Genomic_DNA"/>
</dbReference>
<dbReference type="AlphaFoldDB" id="A0AAW8U3A2"/>
<protein>
    <submittedName>
        <fullName evidence="2">Uncharacterized protein</fullName>
    </submittedName>
</protein>
<keyword evidence="1" id="KW-0472">Membrane</keyword>
<dbReference type="Proteomes" id="UP001268577">
    <property type="component" value="Unassembled WGS sequence"/>
</dbReference>
<comment type="caution">
    <text evidence="2">The sequence shown here is derived from an EMBL/GenBank/DDBJ whole genome shotgun (WGS) entry which is preliminary data.</text>
</comment>
<keyword evidence="1" id="KW-1133">Transmembrane helix</keyword>
<reference evidence="2" key="1">
    <citation type="submission" date="2023-03" db="EMBL/GenBank/DDBJ databases">
        <authorList>
            <person name="Shen W."/>
            <person name="Cai J."/>
        </authorList>
    </citation>
    <scope>NUCLEOTIDE SEQUENCE</scope>
    <source>
        <strain evidence="2">P96-3</strain>
    </source>
</reference>
<name>A0AAW8U3A2_9ENTE</name>
<dbReference type="RefSeq" id="WP_311984997.1">
    <property type="nucleotide sequence ID" value="NZ_JARQBZ010000006.1"/>
</dbReference>
<gene>
    <name evidence="2" type="ORF">P7H70_04230</name>
</gene>
<evidence type="ECO:0000256" key="1">
    <source>
        <dbReference type="SAM" id="Phobius"/>
    </source>
</evidence>
<organism evidence="2 3">
    <name type="scientific">Vagococcus carniphilus</name>
    <dbReference type="NCBI Taxonomy" id="218144"/>
    <lineage>
        <taxon>Bacteria</taxon>
        <taxon>Bacillati</taxon>
        <taxon>Bacillota</taxon>
        <taxon>Bacilli</taxon>
        <taxon>Lactobacillales</taxon>
        <taxon>Enterococcaceae</taxon>
        <taxon>Vagococcus</taxon>
    </lineage>
</organism>
<evidence type="ECO:0000313" key="2">
    <source>
        <dbReference type="EMBL" id="MDT2833251.1"/>
    </source>
</evidence>
<feature type="transmembrane region" description="Helical" evidence="1">
    <location>
        <begin position="44"/>
        <end position="64"/>
    </location>
</feature>